<organism evidence="4 5">
    <name type="scientific">Priestia megaterium (strain ATCC 14581 / DSM 32 / CCUG 1817 / JCM 2506 / NBRC 15308 / NCIMB 9376 / NCTC 10342 / NRRL B-14308 / VKM B-512 / Ford 19)</name>
    <name type="common">Bacillus megaterium</name>
    <dbReference type="NCBI Taxonomy" id="1348623"/>
    <lineage>
        <taxon>Bacteria</taxon>
        <taxon>Bacillati</taxon>
        <taxon>Bacillota</taxon>
        <taxon>Bacilli</taxon>
        <taxon>Bacillales</taxon>
        <taxon>Bacillaceae</taxon>
        <taxon>Priestia</taxon>
    </lineage>
</organism>
<keyword evidence="1" id="KW-0813">Transport</keyword>
<dbReference type="GeneID" id="93641174"/>
<reference evidence="4 5" key="1">
    <citation type="journal article" date="2015" name="Genome Announc.">
        <title>Complete genome sequences for 35 biothreat assay-relevant bacillus species.</title>
        <authorList>
            <person name="Johnson S.L."/>
            <person name="Daligault H.E."/>
            <person name="Davenport K.W."/>
            <person name="Jaissle J."/>
            <person name="Frey K.G."/>
            <person name="Ladner J.T."/>
            <person name="Broomall S.M."/>
            <person name="Bishop-Lilly K.A."/>
            <person name="Bruce D.C."/>
            <person name="Gibbons H.S."/>
            <person name="Coyne S.R."/>
            <person name="Lo C.C."/>
            <person name="Meincke L."/>
            <person name="Munk A.C."/>
            <person name="Koroleva G.I."/>
            <person name="Rosenzweig C.N."/>
            <person name="Palacios G.F."/>
            <person name="Redden C.L."/>
            <person name="Minogue T.D."/>
            <person name="Chain P.S."/>
        </authorList>
    </citation>
    <scope>NUCLEOTIDE SEQUENCE [LARGE SCALE GENOMIC DNA]</scope>
    <source>
        <strain evidence="5">ATCC 14581 / DSM 32 / JCM 2506 / NBRC 15308 / NCIMB 9376 / NCTC 10342 / NRRL B-14308 / VKM B-512</strain>
    </source>
</reference>
<dbReference type="CDD" id="cd03260">
    <property type="entry name" value="ABC_PstB_phosphate_transporter"/>
    <property type="match status" value="1"/>
</dbReference>
<dbReference type="HOGENOM" id="CLU_000604_1_22_9"/>
<accession>A0A0B6AP94</accession>
<dbReference type="PROSITE" id="PS00211">
    <property type="entry name" value="ABC_TRANSPORTER_1"/>
    <property type="match status" value="1"/>
</dbReference>
<name>A0A0B6AP94_PRIM2</name>
<dbReference type="Gene3D" id="3.40.50.300">
    <property type="entry name" value="P-loop containing nucleotide triphosphate hydrolases"/>
    <property type="match status" value="1"/>
</dbReference>
<dbReference type="EMBL" id="CP009920">
    <property type="protein sequence ID" value="AJI21684.1"/>
    <property type="molecule type" value="Genomic_DNA"/>
</dbReference>
<evidence type="ECO:0000313" key="5">
    <source>
        <dbReference type="Proteomes" id="UP000031829"/>
    </source>
</evidence>
<dbReference type="AlphaFoldDB" id="A0A0B6AP94"/>
<evidence type="ECO:0000313" key="4">
    <source>
        <dbReference type="EMBL" id="AJI21684.1"/>
    </source>
</evidence>
<dbReference type="GO" id="GO:0016020">
    <property type="term" value="C:membrane"/>
    <property type="evidence" value="ECO:0007669"/>
    <property type="project" value="InterPro"/>
</dbReference>
<dbReference type="GO" id="GO:0005524">
    <property type="term" value="F:ATP binding"/>
    <property type="evidence" value="ECO:0007669"/>
    <property type="project" value="UniProtKB-KW"/>
</dbReference>
<dbReference type="PANTHER" id="PTHR43423:SF1">
    <property type="entry name" value="ABC TRANSPORTER I FAMILY MEMBER 17"/>
    <property type="match status" value="1"/>
</dbReference>
<dbReference type="GO" id="GO:0016887">
    <property type="term" value="F:ATP hydrolysis activity"/>
    <property type="evidence" value="ECO:0007669"/>
    <property type="project" value="InterPro"/>
</dbReference>
<keyword evidence="3" id="KW-0067">ATP-binding</keyword>
<dbReference type="SMART" id="SM00382">
    <property type="entry name" value="AAA"/>
    <property type="match status" value="1"/>
</dbReference>
<dbReference type="KEGG" id="bmeg:BG04_3110"/>
<dbReference type="Pfam" id="PF00005">
    <property type="entry name" value="ABC_tran"/>
    <property type="match status" value="1"/>
</dbReference>
<dbReference type="RefSeq" id="WP_034654219.1">
    <property type="nucleotide sequence ID" value="NZ_BCVB01000007.1"/>
</dbReference>
<evidence type="ECO:0000256" key="1">
    <source>
        <dbReference type="ARBA" id="ARBA00022448"/>
    </source>
</evidence>
<dbReference type="PROSITE" id="PS50893">
    <property type="entry name" value="ABC_TRANSPORTER_2"/>
    <property type="match status" value="1"/>
</dbReference>
<evidence type="ECO:0000256" key="2">
    <source>
        <dbReference type="ARBA" id="ARBA00022741"/>
    </source>
</evidence>
<dbReference type="PANTHER" id="PTHR43423">
    <property type="entry name" value="ABC TRANSPORTER I FAMILY MEMBER 17"/>
    <property type="match status" value="1"/>
</dbReference>
<dbReference type="InterPro" id="IPR005670">
    <property type="entry name" value="PstB-like"/>
</dbReference>
<dbReference type="SUPFAM" id="SSF52540">
    <property type="entry name" value="P-loop containing nucleoside triphosphate hydrolases"/>
    <property type="match status" value="1"/>
</dbReference>
<evidence type="ECO:0000256" key="3">
    <source>
        <dbReference type="ARBA" id="ARBA00022840"/>
    </source>
</evidence>
<dbReference type="InterPro" id="IPR027417">
    <property type="entry name" value="P-loop_NTPase"/>
</dbReference>
<dbReference type="InterPro" id="IPR003593">
    <property type="entry name" value="AAA+_ATPase"/>
</dbReference>
<dbReference type="GO" id="GO:0035435">
    <property type="term" value="P:phosphate ion transmembrane transport"/>
    <property type="evidence" value="ECO:0007669"/>
    <property type="project" value="InterPro"/>
</dbReference>
<dbReference type="Proteomes" id="UP000031829">
    <property type="component" value="Chromosome"/>
</dbReference>
<dbReference type="GO" id="GO:0005315">
    <property type="term" value="F:phosphate transmembrane transporter activity"/>
    <property type="evidence" value="ECO:0007669"/>
    <property type="project" value="InterPro"/>
</dbReference>
<keyword evidence="2" id="KW-0547">Nucleotide-binding</keyword>
<dbReference type="InterPro" id="IPR003439">
    <property type="entry name" value="ABC_transporter-like_ATP-bd"/>
</dbReference>
<proteinExistence type="predicted"/>
<gene>
    <name evidence="4" type="ORF">BG04_3110</name>
</gene>
<dbReference type="InterPro" id="IPR017871">
    <property type="entry name" value="ABC_transporter-like_CS"/>
</dbReference>
<sequence length="245" mass="26987">MNTFNSIPAITFTDVHKTFKDKEHSVLKGISGTVMQGSLVMMVGPSGSGKSTLLSMCNLLSAPDEGSIEVYGKDISKWTISDLRKKVGIAFQSAPVIDGTVRDNMMLVQKLHGKQDIMPEELCALTGLSPDLLEQDARDLSGGQRQRLSLARTLSNGSDLLLLDEITSALDATSAHEIEQLISHLHKERNKTIIWVTHNLDQAKRLGEEVWLLMNGVIVEKAKTETFFHTPVKAETKQFIEGAFL</sequence>
<protein>
    <submittedName>
        <fullName evidence="4">ABC transporter family protein</fullName>
    </submittedName>
</protein>